<evidence type="ECO:0000256" key="5">
    <source>
        <dbReference type="ARBA" id="ARBA00022970"/>
    </source>
</evidence>
<evidence type="ECO:0000259" key="6">
    <source>
        <dbReference type="PROSITE" id="PS50893"/>
    </source>
</evidence>
<dbReference type="InterPro" id="IPR003439">
    <property type="entry name" value="ABC_transporter-like_ATP-bd"/>
</dbReference>
<dbReference type="InterPro" id="IPR003593">
    <property type="entry name" value="AAA+_ATPase"/>
</dbReference>
<dbReference type="Pfam" id="PF00005">
    <property type="entry name" value="ABC_tran"/>
    <property type="match status" value="1"/>
</dbReference>
<dbReference type="SMART" id="SM00382">
    <property type="entry name" value="AAA"/>
    <property type="match status" value="1"/>
</dbReference>
<comment type="similarity">
    <text evidence="1">Belongs to the ABC transporter superfamily.</text>
</comment>
<keyword evidence="5" id="KW-0029">Amino-acid transport</keyword>
<dbReference type="Gene3D" id="3.40.50.300">
    <property type="entry name" value="P-loop containing nucleotide triphosphate hydrolases"/>
    <property type="match status" value="1"/>
</dbReference>
<dbReference type="PROSITE" id="PS50893">
    <property type="entry name" value="ABC_TRANSPORTER_2"/>
    <property type="match status" value="1"/>
</dbReference>
<feature type="domain" description="ABC transporter" evidence="6">
    <location>
        <begin position="2"/>
        <end position="234"/>
    </location>
</feature>
<keyword evidence="3" id="KW-0547">Nucleotide-binding</keyword>
<comment type="caution">
    <text evidence="7">The sequence shown here is derived from an EMBL/GenBank/DDBJ whole genome shotgun (WGS) entry which is preliminary data.</text>
</comment>
<evidence type="ECO:0000313" key="8">
    <source>
        <dbReference type="Proteomes" id="UP000230161"/>
    </source>
</evidence>
<dbReference type="SUPFAM" id="SSF52540">
    <property type="entry name" value="P-loop containing nucleoside triphosphate hydrolases"/>
    <property type="match status" value="1"/>
</dbReference>
<name>A0A2M9BU74_9MICO</name>
<dbReference type="CDD" id="cd03224">
    <property type="entry name" value="ABC_TM1139_LivF_branched"/>
    <property type="match status" value="1"/>
</dbReference>
<protein>
    <submittedName>
        <fullName evidence="7">Branched-chain amino acid transport system ATP-binding protein</fullName>
    </submittedName>
</protein>
<dbReference type="InterPro" id="IPR017871">
    <property type="entry name" value="ABC_transporter-like_CS"/>
</dbReference>
<evidence type="ECO:0000256" key="4">
    <source>
        <dbReference type="ARBA" id="ARBA00022840"/>
    </source>
</evidence>
<dbReference type="RefSeq" id="WP_100345226.1">
    <property type="nucleotide sequence ID" value="NZ_PGFB01000004.1"/>
</dbReference>
<dbReference type="PROSITE" id="PS00211">
    <property type="entry name" value="ABC_TRANSPORTER_1"/>
    <property type="match status" value="1"/>
</dbReference>
<dbReference type="InterPro" id="IPR052156">
    <property type="entry name" value="BCAA_Transport_ATP-bd_LivF"/>
</dbReference>
<evidence type="ECO:0000256" key="3">
    <source>
        <dbReference type="ARBA" id="ARBA00022741"/>
    </source>
</evidence>
<dbReference type="InterPro" id="IPR027417">
    <property type="entry name" value="P-loop_NTPase"/>
</dbReference>
<dbReference type="PANTHER" id="PTHR43820">
    <property type="entry name" value="HIGH-AFFINITY BRANCHED-CHAIN AMINO ACID TRANSPORT ATP-BINDING PROTEIN LIVF"/>
    <property type="match status" value="1"/>
</dbReference>
<evidence type="ECO:0000313" key="7">
    <source>
        <dbReference type="EMBL" id="PJJ61495.1"/>
    </source>
</evidence>
<proteinExistence type="inferred from homology"/>
<dbReference type="GO" id="GO:0016887">
    <property type="term" value="F:ATP hydrolysis activity"/>
    <property type="evidence" value="ECO:0007669"/>
    <property type="project" value="InterPro"/>
</dbReference>
<dbReference type="EMBL" id="PGFB01000004">
    <property type="protein sequence ID" value="PJJ61495.1"/>
    <property type="molecule type" value="Genomic_DNA"/>
</dbReference>
<keyword evidence="2" id="KW-0813">Transport</keyword>
<dbReference type="Proteomes" id="UP000230161">
    <property type="component" value="Unassembled WGS sequence"/>
</dbReference>
<dbReference type="AlphaFoldDB" id="A0A2M9BU74"/>
<reference evidence="7 8" key="1">
    <citation type="submission" date="2017-11" db="EMBL/GenBank/DDBJ databases">
        <title>Genomic Encyclopedia of Archaeal and Bacterial Type Strains, Phase II (KMG-II): From Individual Species to Whole Genera.</title>
        <authorList>
            <person name="Goeker M."/>
        </authorList>
    </citation>
    <scope>NUCLEOTIDE SEQUENCE [LARGE SCALE GENOMIC DNA]</scope>
    <source>
        <strain evidence="7 8">DSM 25625</strain>
    </source>
</reference>
<dbReference type="GO" id="GO:0015807">
    <property type="term" value="P:L-amino acid transport"/>
    <property type="evidence" value="ECO:0007669"/>
    <property type="project" value="TreeGrafter"/>
</dbReference>
<dbReference type="GO" id="GO:0015658">
    <property type="term" value="F:branched-chain amino acid transmembrane transporter activity"/>
    <property type="evidence" value="ECO:0007669"/>
    <property type="project" value="TreeGrafter"/>
</dbReference>
<organism evidence="7 8">
    <name type="scientific">Compostimonas suwonensis</name>
    <dbReference type="NCBI Taxonomy" id="1048394"/>
    <lineage>
        <taxon>Bacteria</taxon>
        <taxon>Bacillati</taxon>
        <taxon>Actinomycetota</taxon>
        <taxon>Actinomycetes</taxon>
        <taxon>Micrococcales</taxon>
        <taxon>Microbacteriaceae</taxon>
        <taxon>Compostimonas</taxon>
    </lineage>
</organism>
<evidence type="ECO:0000256" key="2">
    <source>
        <dbReference type="ARBA" id="ARBA00022448"/>
    </source>
</evidence>
<dbReference type="PANTHER" id="PTHR43820:SF4">
    <property type="entry name" value="HIGH-AFFINITY BRANCHED-CHAIN AMINO ACID TRANSPORT ATP-BINDING PROTEIN LIVF"/>
    <property type="match status" value="1"/>
</dbReference>
<evidence type="ECO:0000256" key="1">
    <source>
        <dbReference type="ARBA" id="ARBA00005417"/>
    </source>
</evidence>
<keyword evidence="8" id="KW-1185">Reference proteome</keyword>
<accession>A0A2M9BU74</accession>
<keyword evidence="4 7" id="KW-0067">ATP-binding</keyword>
<sequence>MLVVDGLEVRYGDARAIRDVSIEVPDHAITSILGSNGAGKSTLLRAIAGHLSSSGGRIVFDGEDITGLPPYLIAERGIAVVPEGRRMFSHLTVEENLLVGASARRSQSGKRKRLGEMYDLFPRLSERKQQQAGTLSGGEQQMVAIARAMMLNPKLVLFDEPSLGLAPIVTDLVFETISTLGQEGLTMLLVEQNASLALATASRGYVLEQGRVVVEGDAATLQASPAVREAYLGMGIEGEAG</sequence>
<gene>
    <name evidence="7" type="ORF">CLV54_2440</name>
</gene>
<dbReference type="OrthoDB" id="9776369at2"/>
<dbReference type="GO" id="GO:0005524">
    <property type="term" value="F:ATP binding"/>
    <property type="evidence" value="ECO:0007669"/>
    <property type="project" value="UniProtKB-KW"/>
</dbReference>